<gene>
    <name evidence="9" type="ORF">AB1Y20_003373</name>
</gene>
<comment type="caution">
    <text evidence="9">The sequence shown here is derived from an EMBL/GenBank/DDBJ whole genome shotgun (WGS) entry which is preliminary data.</text>
</comment>
<dbReference type="PRINTS" id="PR00420">
    <property type="entry name" value="RNGMNOXGNASE"/>
</dbReference>
<dbReference type="Gene3D" id="3.50.50.60">
    <property type="entry name" value="FAD/NAD(P)-binding domain"/>
    <property type="match status" value="1"/>
</dbReference>
<dbReference type="EMBL" id="JBGBPQ010000010">
    <property type="protein sequence ID" value="KAL1519108.1"/>
    <property type="molecule type" value="Genomic_DNA"/>
</dbReference>
<evidence type="ECO:0000256" key="1">
    <source>
        <dbReference type="ARBA" id="ARBA00001966"/>
    </source>
</evidence>
<dbReference type="InterPro" id="IPR058240">
    <property type="entry name" value="rSAM_sf"/>
</dbReference>
<dbReference type="Gene3D" id="3.20.20.70">
    <property type="entry name" value="Aldolase class I"/>
    <property type="match status" value="1"/>
</dbReference>
<sequence length="848" mass="89957">MAVVPWLLAARGLLPPPTATRGASLLSLPLSTLSDVAGGAAAAQYLWRHLRRGEDPSQLFRSELAAAEACGVGLHPARRHQLESSLRPLSALARLVLETVAADGTRKLLLRLHDGLEVEAVLIPPLPRGGRKAAPNARRRTTLCLSSQVGCRQGCAFCATGRMGRVRDLSADEILAQAFLAKRAGLAAALPPLSNVVFMGMGEPADNAASVRAAVECLTDPQRFSFSPTAVVVSTVAPSPRAFRALLGLDAAAAADERGPALAWSLHSADPALRQLLVPTATHPPARLRDGLCEALLRRPPRRRRVLIEYVLIAGVNDAEADAELLAEFLQPVHSACFVESRNSTRTGVLVNLIPYNAGDGAAAATSAMGAGGQREATPAVPRTGIPHYSHFRRPSAGAVRTFQRILRGRGVWASVRATRGDDSASACGQLATSRRRSGTSARDGEAAPAAAASPLVEYRRASAARERIEEAMAKQLHCGADGVHHRCCVACQGHGQLFLRRRRATQGAPPLARCVCCEGTGLLPAGHLSEGRSLRPPAASTAYSPTVAVVGGGIGGLAAALALQQRGVDVAVFERDGSFFERSQGYGLTLQQGWSSVRALGVAEAVAAAGVSSTRHVAMDAQGRVLGTHGSAAQDSPPRGRRRNVHVPRQSLRAILHSRLSPGTVRWGHRFEGVLPSENGGVEISFHEGTERVHAQLLVGADGIHSRVRQAVWESAGSAAGTTLRPLNMMVILGFAPCNHDLCAKGDTVFEVVDGTARVYAMPFSPPPDLTTMWQLSFPLDAAEAQALAALGGAALLDEARRRCIQLMPSLIDSRLLADLWLGGARWWETALIRWLLSRRKALTKRF</sequence>
<evidence type="ECO:0000256" key="6">
    <source>
        <dbReference type="ARBA" id="ARBA00023014"/>
    </source>
</evidence>
<evidence type="ECO:0000313" key="10">
    <source>
        <dbReference type="Proteomes" id="UP001515480"/>
    </source>
</evidence>
<evidence type="ECO:0000256" key="5">
    <source>
        <dbReference type="ARBA" id="ARBA00023004"/>
    </source>
</evidence>
<dbReference type="InterPro" id="IPR036188">
    <property type="entry name" value="FAD/NAD-bd_sf"/>
</dbReference>
<name>A0AB34JCV0_PRYPA</name>
<dbReference type="Pfam" id="PF01494">
    <property type="entry name" value="FAD_binding_3"/>
    <property type="match status" value="1"/>
</dbReference>
<organism evidence="9 10">
    <name type="scientific">Prymnesium parvum</name>
    <name type="common">Toxic golden alga</name>
    <dbReference type="NCBI Taxonomy" id="97485"/>
    <lineage>
        <taxon>Eukaryota</taxon>
        <taxon>Haptista</taxon>
        <taxon>Haptophyta</taxon>
        <taxon>Prymnesiophyceae</taxon>
        <taxon>Prymnesiales</taxon>
        <taxon>Prymnesiaceae</taxon>
        <taxon>Prymnesium</taxon>
    </lineage>
</organism>
<evidence type="ECO:0000256" key="7">
    <source>
        <dbReference type="SAM" id="MobiDB-lite"/>
    </source>
</evidence>
<dbReference type="GO" id="GO:0003824">
    <property type="term" value="F:catalytic activity"/>
    <property type="evidence" value="ECO:0007669"/>
    <property type="project" value="InterPro"/>
</dbReference>
<keyword evidence="6" id="KW-0411">Iron-sulfur</keyword>
<feature type="domain" description="Radical SAM core" evidence="8">
    <location>
        <begin position="137"/>
        <end position="396"/>
    </location>
</feature>
<comment type="cofactor">
    <cofactor evidence="1">
        <name>[4Fe-4S] cluster</name>
        <dbReference type="ChEBI" id="CHEBI:49883"/>
    </cofactor>
</comment>
<dbReference type="InterPro" id="IPR002938">
    <property type="entry name" value="FAD-bd"/>
</dbReference>
<evidence type="ECO:0000313" key="9">
    <source>
        <dbReference type="EMBL" id="KAL1519108.1"/>
    </source>
</evidence>
<keyword evidence="4" id="KW-0479">Metal-binding</keyword>
<dbReference type="AlphaFoldDB" id="A0AB34JCV0"/>
<dbReference type="PANTHER" id="PTHR30544:SF5">
    <property type="entry name" value="RADICAL SAM CORE DOMAIN-CONTAINING PROTEIN"/>
    <property type="match status" value="1"/>
</dbReference>
<keyword evidence="5" id="KW-0408">Iron</keyword>
<evidence type="ECO:0000256" key="4">
    <source>
        <dbReference type="ARBA" id="ARBA00022723"/>
    </source>
</evidence>
<keyword evidence="10" id="KW-1185">Reference proteome</keyword>
<keyword evidence="3" id="KW-0949">S-adenosyl-L-methionine</keyword>
<dbReference type="SFLD" id="SFLDS00029">
    <property type="entry name" value="Radical_SAM"/>
    <property type="match status" value="1"/>
</dbReference>
<keyword evidence="2" id="KW-0004">4Fe-4S</keyword>
<dbReference type="PANTHER" id="PTHR30544">
    <property type="entry name" value="23S RRNA METHYLTRANSFERASE"/>
    <property type="match status" value="1"/>
</dbReference>
<dbReference type="GO" id="GO:0051539">
    <property type="term" value="F:4 iron, 4 sulfur cluster binding"/>
    <property type="evidence" value="ECO:0007669"/>
    <property type="project" value="UniProtKB-KW"/>
</dbReference>
<protein>
    <recommendedName>
        <fullName evidence="8">Radical SAM core domain-containing protein</fullName>
    </recommendedName>
</protein>
<evidence type="ECO:0000256" key="2">
    <source>
        <dbReference type="ARBA" id="ARBA00022485"/>
    </source>
</evidence>
<evidence type="ECO:0000259" key="8">
    <source>
        <dbReference type="PROSITE" id="PS51918"/>
    </source>
</evidence>
<dbReference type="InterPro" id="IPR040072">
    <property type="entry name" value="Methyltransferase_A"/>
</dbReference>
<dbReference type="GO" id="GO:0071949">
    <property type="term" value="F:FAD binding"/>
    <property type="evidence" value="ECO:0007669"/>
    <property type="project" value="InterPro"/>
</dbReference>
<dbReference type="GO" id="GO:0046872">
    <property type="term" value="F:metal ion binding"/>
    <property type="evidence" value="ECO:0007669"/>
    <property type="project" value="UniProtKB-KW"/>
</dbReference>
<reference evidence="9 10" key="1">
    <citation type="journal article" date="2024" name="Science">
        <title>Giant polyketide synthase enzymes in the biosynthesis of giant marine polyether toxins.</title>
        <authorList>
            <person name="Fallon T.R."/>
            <person name="Shende V.V."/>
            <person name="Wierzbicki I.H."/>
            <person name="Pendleton A.L."/>
            <person name="Watervoot N.F."/>
            <person name="Auber R.P."/>
            <person name="Gonzalez D.J."/>
            <person name="Wisecaver J.H."/>
            <person name="Moore B.S."/>
        </authorList>
    </citation>
    <scope>NUCLEOTIDE SEQUENCE [LARGE SCALE GENOMIC DNA]</scope>
    <source>
        <strain evidence="9 10">12B1</strain>
    </source>
</reference>
<dbReference type="SUPFAM" id="SSF102114">
    <property type="entry name" value="Radical SAM enzymes"/>
    <property type="match status" value="1"/>
</dbReference>
<dbReference type="SUPFAM" id="SSF51905">
    <property type="entry name" value="FAD/NAD(P)-binding domain"/>
    <property type="match status" value="1"/>
</dbReference>
<evidence type="ECO:0000256" key="3">
    <source>
        <dbReference type="ARBA" id="ARBA00022691"/>
    </source>
</evidence>
<dbReference type="GO" id="GO:0070475">
    <property type="term" value="P:rRNA base methylation"/>
    <property type="evidence" value="ECO:0007669"/>
    <property type="project" value="TreeGrafter"/>
</dbReference>
<dbReference type="GO" id="GO:0030488">
    <property type="term" value="P:tRNA methylation"/>
    <property type="evidence" value="ECO:0007669"/>
    <property type="project" value="TreeGrafter"/>
</dbReference>
<feature type="compositionally biased region" description="Low complexity" evidence="7">
    <location>
        <begin position="439"/>
        <end position="450"/>
    </location>
</feature>
<dbReference type="InterPro" id="IPR007197">
    <property type="entry name" value="rSAM"/>
</dbReference>
<accession>A0AB34JCV0</accession>
<dbReference type="Proteomes" id="UP001515480">
    <property type="component" value="Unassembled WGS sequence"/>
</dbReference>
<dbReference type="Pfam" id="PF04055">
    <property type="entry name" value="Radical_SAM"/>
    <property type="match status" value="1"/>
</dbReference>
<feature type="region of interest" description="Disordered" evidence="7">
    <location>
        <begin position="427"/>
        <end position="450"/>
    </location>
</feature>
<proteinExistence type="predicted"/>
<dbReference type="InterPro" id="IPR013785">
    <property type="entry name" value="Aldolase_TIM"/>
</dbReference>
<dbReference type="PROSITE" id="PS51918">
    <property type="entry name" value="RADICAL_SAM"/>
    <property type="match status" value="1"/>
</dbReference>